<reference evidence="4 5" key="1">
    <citation type="journal article" date="2011" name="PLoS Pathog.">
        <title>Endophytic Life Strategies Decoded by Genome and Transcriptome Analyses of the Mutualistic Root Symbiont Piriformospora indica.</title>
        <authorList>
            <person name="Zuccaro A."/>
            <person name="Lahrmann U."/>
            <person name="Guldener U."/>
            <person name="Langen G."/>
            <person name="Pfiffi S."/>
            <person name="Biedenkopf D."/>
            <person name="Wong P."/>
            <person name="Samans B."/>
            <person name="Grimm C."/>
            <person name="Basiewicz M."/>
            <person name="Murat C."/>
            <person name="Martin F."/>
            <person name="Kogel K.H."/>
        </authorList>
    </citation>
    <scope>NUCLEOTIDE SEQUENCE [LARGE SCALE GENOMIC DNA]</scope>
    <source>
        <strain evidence="4 5">DSM 11827</strain>
    </source>
</reference>
<dbReference type="PANTHER" id="PTHR44329">
    <property type="entry name" value="SERINE/THREONINE-PROTEIN KINASE TNNI3K-RELATED"/>
    <property type="match status" value="1"/>
</dbReference>
<comment type="caution">
    <text evidence="4">The sequence shown here is derived from an EMBL/GenBank/DDBJ whole genome shotgun (WGS) entry which is preliminary data.</text>
</comment>
<evidence type="ECO:0000256" key="1">
    <source>
        <dbReference type="ARBA" id="ARBA00022741"/>
    </source>
</evidence>
<dbReference type="PROSITE" id="PS00108">
    <property type="entry name" value="PROTEIN_KINASE_ST"/>
    <property type="match status" value="1"/>
</dbReference>
<feature type="domain" description="Protein kinase" evidence="3">
    <location>
        <begin position="15"/>
        <end position="292"/>
    </location>
</feature>
<dbReference type="InterPro" id="IPR000719">
    <property type="entry name" value="Prot_kinase_dom"/>
</dbReference>
<dbReference type="InterPro" id="IPR011009">
    <property type="entry name" value="Kinase-like_dom_sf"/>
</dbReference>
<dbReference type="EMBL" id="CAFZ01000269">
    <property type="protein sequence ID" value="CCA73984.1"/>
    <property type="molecule type" value="Genomic_DNA"/>
</dbReference>
<dbReference type="Pfam" id="PF00069">
    <property type="entry name" value="Pkinase"/>
    <property type="match status" value="1"/>
</dbReference>
<keyword evidence="2" id="KW-0067">ATP-binding</keyword>
<gene>
    <name evidence="4" type="ORF">PIIN_07938</name>
</gene>
<keyword evidence="5" id="KW-1185">Reference proteome</keyword>
<dbReference type="STRING" id="1109443.G4TRP1"/>
<protein>
    <recommendedName>
        <fullName evidence="3">Protein kinase domain-containing protein</fullName>
    </recommendedName>
</protein>
<evidence type="ECO:0000313" key="5">
    <source>
        <dbReference type="Proteomes" id="UP000007148"/>
    </source>
</evidence>
<evidence type="ECO:0000256" key="2">
    <source>
        <dbReference type="ARBA" id="ARBA00022840"/>
    </source>
</evidence>
<evidence type="ECO:0000313" key="4">
    <source>
        <dbReference type="EMBL" id="CCA73984.1"/>
    </source>
</evidence>
<dbReference type="HOGENOM" id="CLU_000288_7_18_1"/>
<dbReference type="PROSITE" id="PS50011">
    <property type="entry name" value="PROTEIN_KINASE_DOM"/>
    <property type="match status" value="1"/>
</dbReference>
<accession>G4TRP1</accession>
<dbReference type="SUPFAM" id="SSF56112">
    <property type="entry name" value="Protein kinase-like (PK-like)"/>
    <property type="match status" value="1"/>
</dbReference>
<dbReference type="InterPro" id="IPR008271">
    <property type="entry name" value="Ser/Thr_kinase_AS"/>
</dbReference>
<keyword evidence="1" id="KW-0547">Nucleotide-binding</keyword>
<evidence type="ECO:0000259" key="3">
    <source>
        <dbReference type="PROSITE" id="PS50011"/>
    </source>
</evidence>
<dbReference type="GO" id="GO:0097527">
    <property type="term" value="P:necroptotic signaling pathway"/>
    <property type="evidence" value="ECO:0007669"/>
    <property type="project" value="TreeGrafter"/>
</dbReference>
<dbReference type="SMART" id="SM00220">
    <property type="entry name" value="S_TKc"/>
    <property type="match status" value="1"/>
</dbReference>
<dbReference type="CDD" id="cd14014">
    <property type="entry name" value="STKc_PknB_like"/>
    <property type="match status" value="1"/>
</dbReference>
<dbReference type="GO" id="GO:0005524">
    <property type="term" value="F:ATP binding"/>
    <property type="evidence" value="ECO:0007669"/>
    <property type="project" value="UniProtKB-KW"/>
</dbReference>
<organism evidence="4 5">
    <name type="scientific">Serendipita indica (strain DSM 11827)</name>
    <name type="common">Root endophyte fungus</name>
    <name type="synonym">Piriformospora indica</name>
    <dbReference type="NCBI Taxonomy" id="1109443"/>
    <lineage>
        <taxon>Eukaryota</taxon>
        <taxon>Fungi</taxon>
        <taxon>Dikarya</taxon>
        <taxon>Basidiomycota</taxon>
        <taxon>Agaricomycotina</taxon>
        <taxon>Agaricomycetes</taxon>
        <taxon>Sebacinales</taxon>
        <taxon>Serendipitaceae</taxon>
        <taxon>Serendipita</taxon>
    </lineage>
</organism>
<dbReference type="Gene3D" id="3.90.228.10">
    <property type="match status" value="1"/>
</dbReference>
<sequence>MDSHRPINLTGNITIRNVADSVSGGFATVYKGHLNDTEVAVKVTRLRKNRYKPAPWEHSLERRIKREIRVWAALSHTNILPFLGYATGFGDFFAMISPWCSLGDARDYLEAREDLHFGERVQLLLGVCEGLAYLHKLGVIHGDLKPKNVLISDQGHALLADFGLVRLANWEGEAGMTTTSPYRATPRYTPPELLVTGRDHNLRATMSGDVWAVGCLALEFLVGHQPYQRILTADELREAMICKQSPARFSDLHQLNEILASMLWNSLLVHAWQPEPMNRPDITRIRAAVVYLRDAARPQVKESWVLVGLVPGIYTSATSSKVDSYAINQTPSELKAVLLNKVVVGNGCKVKTDAPKFIALPKGYHSVLAEPKIHNSLLHDELVVYDESAIRPVYLIVY</sequence>
<dbReference type="InParanoid" id="G4TRP1"/>
<dbReference type="Proteomes" id="UP000007148">
    <property type="component" value="Unassembled WGS sequence"/>
</dbReference>
<dbReference type="OMA" id="REAMICK"/>
<name>G4TRP1_SERID</name>
<dbReference type="OrthoDB" id="3260955at2759"/>
<dbReference type="Gene3D" id="1.10.510.10">
    <property type="entry name" value="Transferase(Phosphotransferase) domain 1"/>
    <property type="match status" value="1"/>
</dbReference>
<dbReference type="PANTHER" id="PTHR44329:SF298">
    <property type="entry name" value="MIXED LINEAGE KINASE DOMAIN-LIKE PROTEIN"/>
    <property type="match status" value="1"/>
</dbReference>
<dbReference type="AlphaFoldDB" id="G4TRP1"/>
<dbReference type="SUPFAM" id="SSF56399">
    <property type="entry name" value="ADP-ribosylation"/>
    <property type="match status" value="1"/>
</dbReference>
<dbReference type="InterPro" id="IPR051681">
    <property type="entry name" value="Ser/Thr_Kinases-Pseudokinases"/>
</dbReference>
<proteinExistence type="predicted"/>
<dbReference type="eggNOG" id="KOG1187">
    <property type="taxonomic scope" value="Eukaryota"/>
</dbReference>
<dbReference type="GO" id="GO:0004672">
    <property type="term" value="F:protein kinase activity"/>
    <property type="evidence" value="ECO:0007669"/>
    <property type="project" value="InterPro"/>
</dbReference>